<dbReference type="Gene3D" id="3.75.10.10">
    <property type="entry name" value="L-arginine/glycine Amidinotransferase, Chain A"/>
    <property type="match status" value="1"/>
</dbReference>
<dbReference type="InterPro" id="IPR002769">
    <property type="entry name" value="eIF6"/>
</dbReference>
<dbReference type="PANTHER" id="PTHR10784">
    <property type="entry name" value="TRANSLATION INITIATION FACTOR 6"/>
    <property type="match status" value="1"/>
</dbReference>
<gene>
    <name evidence="3" type="ORF">HA254_03340</name>
</gene>
<dbReference type="EMBL" id="DUGC01000053">
    <property type="protein sequence ID" value="HIH09682.1"/>
    <property type="molecule type" value="Genomic_DNA"/>
</dbReference>
<comment type="caution">
    <text evidence="3">The sequence shown here is derived from an EMBL/GenBank/DDBJ whole genome shotgun (WGS) entry which is preliminary data.</text>
</comment>
<proteinExistence type="predicted"/>
<dbReference type="GO" id="GO:0042256">
    <property type="term" value="P:cytosolic ribosome assembly"/>
    <property type="evidence" value="ECO:0007669"/>
    <property type="project" value="InterPro"/>
</dbReference>
<evidence type="ECO:0000256" key="1">
    <source>
        <dbReference type="ARBA" id="ARBA00022540"/>
    </source>
</evidence>
<dbReference type="GO" id="GO:0003743">
    <property type="term" value="F:translation initiation factor activity"/>
    <property type="evidence" value="ECO:0007669"/>
    <property type="project" value="UniProtKB-KW"/>
</dbReference>
<dbReference type="Proteomes" id="UP000565078">
    <property type="component" value="Unassembled WGS sequence"/>
</dbReference>
<keyword evidence="2" id="KW-0648">Protein biosynthesis</keyword>
<evidence type="ECO:0000313" key="3">
    <source>
        <dbReference type="EMBL" id="HIH09682.1"/>
    </source>
</evidence>
<reference evidence="4" key="1">
    <citation type="journal article" date="2020" name="bioRxiv">
        <title>A rank-normalized archaeal taxonomy based on genome phylogeny resolves widespread incomplete and uneven classifications.</title>
        <authorList>
            <person name="Rinke C."/>
            <person name="Chuvochina M."/>
            <person name="Mussig A.J."/>
            <person name="Chaumeil P.-A."/>
            <person name="Waite D.W."/>
            <person name="Whitman W.B."/>
            <person name="Parks D.H."/>
            <person name="Hugenholtz P."/>
        </authorList>
    </citation>
    <scope>NUCLEOTIDE SEQUENCE [LARGE SCALE GENOMIC DNA]</scope>
</reference>
<evidence type="ECO:0000256" key="2">
    <source>
        <dbReference type="ARBA" id="ARBA00022917"/>
    </source>
</evidence>
<accession>A0A7J4IW35</accession>
<dbReference type="NCBIfam" id="TIGR00323">
    <property type="entry name" value="eIF-6"/>
    <property type="match status" value="1"/>
</dbReference>
<name>A0A7J4IW35_9ARCH</name>
<protein>
    <submittedName>
        <fullName evidence="3">Translation initiation factor IF-6</fullName>
    </submittedName>
</protein>
<evidence type="ECO:0000313" key="4">
    <source>
        <dbReference type="Proteomes" id="UP000565078"/>
    </source>
</evidence>
<dbReference type="AlphaFoldDB" id="A0A7J4IW35"/>
<keyword evidence="1 3" id="KW-0396">Initiation factor</keyword>
<organism evidence="3 4">
    <name type="scientific">Candidatus Iainarchaeum sp</name>
    <dbReference type="NCBI Taxonomy" id="3101447"/>
    <lineage>
        <taxon>Archaea</taxon>
        <taxon>Candidatus Iainarchaeota</taxon>
        <taxon>Candidatus Iainarchaeia</taxon>
        <taxon>Candidatus Iainarchaeales</taxon>
        <taxon>Candidatus Iainarchaeaceae</taxon>
        <taxon>Candidatus Iainarchaeum</taxon>
    </lineage>
</organism>
<dbReference type="SMART" id="SM00654">
    <property type="entry name" value="eIF6"/>
    <property type="match status" value="1"/>
</dbReference>
<dbReference type="Pfam" id="PF01912">
    <property type="entry name" value="eIF-6"/>
    <property type="match status" value="1"/>
</dbReference>
<sequence>MNFTRGTIKSSPYVGVFCTVTEEIALAPHSALPKEVQTLEQQLGVSVIRANIGNSSLLGVLSRGLGRKIAASSIIEDIEVSGLESQGIEVLKLGGFTSTGNLIALNRNGGIASPLIDDEGLDELKGFFGIKFERMKVADNDLAGASLTVTNKGLIAHPNIREKEFERVQKILKVGGRTTTANYGDLFVGNSVIANTKGAIAGQNTSGIELSKIDEGLSGE</sequence>
<dbReference type="SUPFAM" id="SSF55909">
    <property type="entry name" value="Pentein"/>
    <property type="match status" value="1"/>
</dbReference>
<dbReference type="GO" id="GO:0043022">
    <property type="term" value="F:ribosome binding"/>
    <property type="evidence" value="ECO:0007669"/>
    <property type="project" value="InterPro"/>
</dbReference>